<feature type="domain" description="CAAX prenyl protease 2/Lysostaphin resistance protein A-like" evidence="3">
    <location>
        <begin position="118"/>
        <end position="204"/>
    </location>
</feature>
<keyword evidence="4" id="KW-0482">Metalloprotease</keyword>
<dbReference type="GO" id="GO:0080120">
    <property type="term" value="P:CAAX-box protein maturation"/>
    <property type="evidence" value="ECO:0007669"/>
    <property type="project" value="UniProtKB-ARBA"/>
</dbReference>
<feature type="transmembrane region" description="Helical" evidence="2">
    <location>
        <begin position="33"/>
        <end position="53"/>
    </location>
</feature>
<dbReference type="Proteomes" id="UP000674938">
    <property type="component" value="Unassembled WGS sequence"/>
</dbReference>
<sequence length="213" mass="23969">MTITKYFISQCSLYLLVYFSPLLLLPFKPSSNLSINFTTISYLIGAGLLIFFSHSLKEVPAIEQKALTTPRKEIILWGVYGLFLAFLTQIIAGSIDRLLWDSGQSQNTLNIAQLIRSSPFFLIAVSIAGPIMEEFIFRRSLISFLSQYVTPILAAIISSLLFALVHADGHLLVYFSMAMVFYFLYQKTGSIWTSIIAHCAMNFIVMLLQLNLS</sequence>
<evidence type="ECO:0000256" key="2">
    <source>
        <dbReference type="SAM" id="Phobius"/>
    </source>
</evidence>
<dbReference type="EMBL" id="JAEEGA010000001">
    <property type="protein sequence ID" value="MBP1039823.1"/>
    <property type="molecule type" value="Genomic_DNA"/>
</dbReference>
<gene>
    <name evidence="4" type="ORF">I6N95_02250</name>
</gene>
<keyword evidence="2" id="KW-0812">Transmembrane</keyword>
<keyword evidence="2" id="KW-0472">Membrane</keyword>
<keyword evidence="5" id="KW-1185">Reference proteome</keyword>
<protein>
    <submittedName>
        <fullName evidence="4">CPBP family intramembrane metalloprotease</fullName>
    </submittedName>
</protein>
<evidence type="ECO:0000313" key="4">
    <source>
        <dbReference type="EMBL" id="MBP1039823.1"/>
    </source>
</evidence>
<feature type="transmembrane region" description="Helical" evidence="2">
    <location>
        <begin position="115"/>
        <end position="132"/>
    </location>
</feature>
<feature type="transmembrane region" description="Helical" evidence="2">
    <location>
        <begin position="144"/>
        <end position="163"/>
    </location>
</feature>
<dbReference type="InterPro" id="IPR003675">
    <property type="entry name" value="Rce1/LyrA-like_dom"/>
</dbReference>
<accession>A0A940SUZ1</accession>
<dbReference type="RefSeq" id="WP_209524707.1">
    <property type="nucleotide sequence ID" value="NZ_JAEEGA010000001.1"/>
</dbReference>
<dbReference type="GO" id="GO:0004175">
    <property type="term" value="F:endopeptidase activity"/>
    <property type="evidence" value="ECO:0007669"/>
    <property type="project" value="UniProtKB-ARBA"/>
</dbReference>
<evidence type="ECO:0000256" key="1">
    <source>
        <dbReference type="ARBA" id="ARBA00009067"/>
    </source>
</evidence>
<reference evidence="4" key="1">
    <citation type="submission" date="2020-12" db="EMBL/GenBank/DDBJ databases">
        <title>Vagococcus allomyrinae sp. nov. and Enterococcus lavae sp. nov., isolated from the larvae of Allomyrina dichotoma.</title>
        <authorList>
            <person name="Lee S.D."/>
        </authorList>
    </citation>
    <scope>NUCLEOTIDE SEQUENCE</scope>
    <source>
        <strain evidence="4">BWB3-3</strain>
    </source>
</reference>
<name>A0A940SUZ1_9ENTE</name>
<proteinExistence type="inferred from homology"/>
<evidence type="ECO:0000259" key="3">
    <source>
        <dbReference type="Pfam" id="PF02517"/>
    </source>
</evidence>
<evidence type="ECO:0000313" key="5">
    <source>
        <dbReference type="Proteomes" id="UP000674938"/>
    </source>
</evidence>
<dbReference type="AlphaFoldDB" id="A0A940SUZ1"/>
<dbReference type="PANTHER" id="PTHR36435:SF6">
    <property type="entry name" value="ABORTIVE INFECTION PROTEIN"/>
    <property type="match status" value="1"/>
</dbReference>
<comment type="caution">
    <text evidence="4">The sequence shown here is derived from an EMBL/GenBank/DDBJ whole genome shotgun (WGS) entry which is preliminary data.</text>
</comment>
<dbReference type="GO" id="GO:0008237">
    <property type="term" value="F:metallopeptidase activity"/>
    <property type="evidence" value="ECO:0007669"/>
    <property type="project" value="UniProtKB-KW"/>
</dbReference>
<keyword evidence="4" id="KW-0645">Protease</keyword>
<feature type="transmembrane region" description="Helical" evidence="2">
    <location>
        <begin position="7"/>
        <end position="27"/>
    </location>
</feature>
<feature type="transmembrane region" description="Helical" evidence="2">
    <location>
        <begin position="74"/>
        <end position="95"/>
    </location>
</feature>
<feature type="transmembrane region" description="Helical" evidence="2">
    <location>
        <begin position="192"/>
        <end position="212"/>
    </location>
</feature>
<comment type="similarity">
    <text evidence="1">Belongs to the UPF0177 family.</text>
</comment>
<dbReference type="Pfam" id="PF02517">
    <property type="entry name" value="Rce1-like"/>
    <property type="match status" value="1"/>
</dbReference>
<dbReference type="InterPro" id="IPR052710">
    <property type="entry name" value="CAAX_protease"/>
</dbReference>
<keyword evidence="4" id="KW-0378">Hydrolase</keyword>
<keyword evidence="2" id="KW-1133">Transmembrane helix</keyword>
<organism evidence="4 5">
    <name type="scientific">Vagococcus allomyrinae</name>
    <dbReference type="NCBI Taxonomy" id="2794353"/>
    <lineage>
        <taxon>Bacteria</taxon>
        <taxon>Bacillati</taxon>
        <taxon>Bacillota</taxon>
        <taxon>Bacilli</taxon>
        <taxon>Lactobacillales</taxon>
        <taxon>Enterococcaceae</taxon>
        <taxon>Vagococcus</taxon>
    </lineage>
</organism>
<dbReference type="PANTHER" id="PTHR36435">
    <property type="entry name" value="SLR1288 PROTEIN"/>
    <property type="match status" value="1"/>
</dbReference>